<gene>
    <name evidence="6" type="ORF">C4F49_11400</name>
</gene>
<dbReference type="InterPro" id="IPR001807">
    <property type="entry name" value="ClC"/>
</dbReference>
<evidence type="ECO:0000256" key="5">
    <source>
        <dbReference type="SAM" id="Phobius"/>
    </source>
</evidence>
<dbReference type="Proteomes" id="UP000616201">
    <property type="component" value="Unassembled WGS sequence"/>
</dbReference>
<evidence type="ECO:0000256" key="2">
    <source>
        <dbReference type="ARBA" id="ARBA00022692"/>
    </source>
</evidence>
<keyword evidence="2 5" id="KW-0812">Transmembrane</keyword>
<name>A0A928V186_9SPHI</name>
<feature type="transmembrane region" description="Helical" evidence="5">
    <location>
        <begin position="220"/>
        <end position="240"/>
    </location>
</feature>
<dbReference type="AlphaFoldDB" id="A0A928V186"/>
<organism evidence="6 7">
    <name type="scientific">Sphingobacterium hungaricum</name>
    <dbReference type="NCBI Taxonomy" id="2082723"/>
    <lineage>
        <taxon>Bacteria</taxon>
        <taxon>Pseudomonadati</taxon>
        <taxon>Bacteroidota</taxon>
        <taxon>Sphingobacteriia</taxon>
        <taxon>Sphingobacteriales</taxon>
        <taxon>Sphingobacteriaceae</taxon>
        <taxon>Sphingobacterium</taxon>
    </lineage>
</organism>
<feature type="transmembrane region" description="Helical" evidence="5">
    <location>
        <begin position="17"/>
        <end position="42"/>
    </location>
</feature>
<dbReference type="Gene3D" id="1.10.3080.10">
    <property type="entry name" value="Clc chloride channel"/>
    <property type="match status" value="1"/>
</dbReference>
<comment type="caution">
    <text evidence="6">The sequence shown here is derived from an EMBL/GenBank/DDBJ whole genome shotgun (WGS) entry which is preliminary data.</text>
</comment>
<feature type="transmembrane region" description="Helical" evidence="5">
    <location>
        <begin position="319"/>
        <end position="336"/>
    </location>
</feature>
<feature type="transmembrane region" description="Helical" evidence="5">
    <location>
        <begin position="376"/>
        <end position="395"/>
    </location>
</feature>
<accession>A0A928V186</accession>
<feature type="transmembrane region" description="Helical" evidence="5">
    <location>
        <begin position="252"/>
        <end position="272"/>
    </location>
</feature>
<proteinExistence type="predicted"/>
<dbReference type="InterPro" id="IPR050368">
    <property type="entry name" value="ClC-type_chloride_channel"/>
</dbReference>
<feature type="transmembrane region" description="Helical" evidence="5">
    <location>
        <begin position="48"/>
        <end position="67"/>
    </location>
</feature>
<dbReference type="PANTHER" id="PTHR43427">
    <property type="entry name" value="CHLORIDE CHANNEL PROTEIN CLC-E"/>
    <property type="match status" value="1"/>
</dbReference>
<feature type="transmembrane region" description="Helical" evidence="5">
    <location>
        <begin position="145"/>
        <end position="169"/>
    </location>
</feature>
<dbReference type="InterPro" id="IPR014743">
    <property type="entry name" value="Cl-channel_core"/>
</dbReference>
<comment type="subcellular location">
    <subcellularLocation>
        <location evidence="1">Membrane</location>
        <topology evidence="1">Multi-pass membrane protein</topology>
    </subcellularLocation>
</comment>
<feature type="transmembrane region" description="Helical" evidence="5">
    <location>
        <begin position="343"/>
        <end position="370"/>
    </location>
</feature>
<dbReference type="Pfam" id="PF00654">
    <property type="entry name" value="Voltage_CLC"/>
    <property type="match status" value="1"/>
</dbReference>
<evidence type="ECO:0000256" key="4">
    <source>
        <dbReference type="ARBA" id="ARBA00023136"/>
    </source>
</evidence>
<protein>
    <submittedName>
        <fullName evidence="6">Chloride channel protein</fullName>
    </submittedName>
</protein>
<evidence type="ECO:0000256" key="3">
    <source>
        <dbReference type="ARBA" id="ARBA00022989"/>
    </source>
</evidence>
<sequence>MKTASIKSFLTEYLFKWILICLITGALVGTVSAFFLFALDWVGSYREAHLWIIGFLPLAGMLMVFAYKKWGKGTEKGNDLVLEAYSNSYTNIPLRMAPMILFSTLVSHLFGASVGREGTAIQYGASISNQFIRLFSFTKEEKRTLVLIGIASGFASLFGTPWAGTIFALEVVRAGKFRWKAIVPILLTSFLANQVCLVWNAHHTSYSAISNLPGEWLKTLAYALGAGVLFGLAAMLFVYFGKLFKKAFGYFANPYIAPIIGGLIIILSVYALGTSKYIGLGIPTIKEAFAVQLPTYDFLIKIILTTLCLRAGFKGGEVTPLFFIGATLGNALFLFIPLPMDLLAGLGFVAVFAACTKTPLACTIMGIELFGMEPTLYFAAACFVAYYVSTSYGIYRQRHRLPYYFSLSKN</sequence>
<dbReference type="PANTHER" id="PTHR43427:SF12">
    <property type="entry name" value="CHLORIDE TRANSPORTER"/>
    <property type="match status" value="1"/>
</dbReference>
<dbReference type="GO" id="GO:0015108">
    <property type="term" value="F:chloride transmembrane transporter activity"/>
    <property type="evidence" value="ECO:0007669"/>
    <property type="project" value="InterPro"/>
</dbReference>
<keyword evidence="7" id="KW-1185">Reference proteome</keyword>
<evidence type="ECO:0000313" key="6">
    <source>
        <dbReference type="EMBL" id="MBE8714289.1"/>
    </source>
</evidence>
<keyword evidence="4 5" id="KW-0472">Membrane</keyword>
<evidence type="ECO:0000256" key="1">
    <source>
        <dbReference type="ARBA" id="ARBA00004141"/>
    </source>
</evidence>
<dbReference type="GO" id="GO:0016020">
    <property type="term" value="C:membrane"/>
    <property type="evidence" value="ECO:0007669"/>
    <property type="project" value="UniProtKB-SubCell"/>
</dbReference>
<dbReference type="RefSeq" id="WP_196936464.1">
    <property type="nucleotide sequence ID" value="NZ_MU158698.1"/>
</dbReference>
<dbReference type="SUPFAM" id="SSF81340">
    <property type="entry name" value="Clc chloride channel"/>
    <property type="match status" value="1"/>
</dbReference>
<reference evidence="6" key="1">
    <citation type="submission" date="2018-02" db="EMBL/GenBank/DDBJ databases">
        <authorList>
            <person name="Vasarhelyi B.M."/>
            <person name="Deshmukh S."/>
            <person name="Balint B."/>
            <person name="Kukolya J."/>
        </authorList>
    </citation>
    <scope>NUCLEOTIDE SEQUENCE</scope>
    <source>
        <strain evidence="6">KB22</strain>
    </source>
</reference>
<keyword evidence="3 5" id="KW-1133">Transmembrane helix</keyword>
<dbReference type="EMBL" id="PRDK01000006">
    <property type="protein sequence ID" value="MBE8714289.1"/>
    <property type="molecule type" value="Genomic_DNA"/>
</dbReference>
<evidence type="ECO:0000313" key="7">
    <source>
        <dbReference type="Proteomes" id="UP000616201"/>
    </source>
</evidence>